<dbReference type="PROSITE" id="PS00383">
    <property type="entry name" value="TYR_PHOSPHATASE_1"/>
    <property type="match status" value="1"/>
</dbReference>
<dbReference type="CDD" id="cd14498">
    <property type="entry name" value="DSP"/>
    <property type="match status" value="1"/>
</dbReference>
<evidence type="ECO:0000313" key="8">
    <source>
        <dbReference type="Proteomes" id="UP000287166"/>
    </source>
</evidence>
<dbReference type="EC" id="3.1.3.48" evidence="2"/>
<evidence type="ECO:0000313" key="7">
    <source>
        <dbReference type="EMBL" id="GBE81819.1"/>
    </source>
</evidence>
<dbReference type="AlphaFoldDB" id="A0A401GI25"/>
<dbReference type="OrthoDB" id="10252009at2759"/>
<dbReference type="InParanoid" id="A0A401GI25"/>
<gene>
    <name evidence="7" type="ORF">SCP_0401920</name>
</gene>
<keyword evidence="4" id="KW-0904">Protein phosphatase</keyword>
<name>A0A401GI25_9APHY</name>
<dbReference type="InterPro" id="IPR000340">
    <property type="entry name" value="Dual-sp_phosphatase_cat-dom"/>
</dbReference>
<evidence type="ECO:0000259" key="5">
    <source>
        <dbReference type="PROSITE" id="PS50054"/>
    </source>
</evidence>
<dbReference type="PROSITE" id="PS50054">
    <property type="entry name" value="TYR_PHOSPHATASE_DUAL"/>
    <property type="match status" value="1"/>
</dbReference>
<dbReference type="GO" id="GO:0005737">
    <property type="term" value="C:cytoplasm"/>
    <property type="evidence" value="ECO:0007669"/>
    <property type="project" value="TreeGrafter"/>
</dbReference>
<feature type="domain" description="Tyrosine specific protein phosphatases" evidence="6">
    <location>
        <begin position="105"/>
        <end position="163"/>
    </location>
</feature>
<dbReference type="RefSeq" id="XP_027612732.1">
    <property type="nucleotide sequence ID" value="XM_027756931.1"/>
</dbReference>
<sequence length="190" mass="20099">MKLISPAPLSFSPSLSSASSWHTAQSAFPGSPTSASGSSTTFAPTEILPRLFISDLGAAESATTLTSLGITHVVSAMCGRVLVPSGMPLKHLQLPIHDNPFAELAQLLPAATSFVSDALRDPNARVLVHCVQGVSRSSSVVCAFLIAHYGWSPDRALQFVRSKWSRADPNPGFVGQLSEYAESLRAPARQ</sequence>
<dbReference type="Gene3D" id="3.90.190.10">
    <property type="entry name" value="Protein tyrosine phosphatase superfamily"/>
    <property type="match status" value="1"/>
</dbReference>
<dbReference type="InterPro" id="IPR029021">
    <property type="entry name" value="Prot-tyrosine_phosphatase-like"/>
</dbReference>
<keyword evidence="8" id="KW-1185">Reference proteome</keyword>
<dbReference type="InterPro" id="IPR000387">
    <property type="entry name" value="Tyr_Pase_dom"/>
</dbReference>
<reference evidence="7 8" key="1">
    <citation type="journal article" date="2018" name="Sci. Rep.">
        <title>Genome sequence of the cauliflower mushroom Sparassis crispa (Hanabiratake) and its association with beneficial usage.</title>
        <authorList>
            <person name="Kiyama R."/>
            <person name="Furutani Y."/>
            <person name="Kawaguchi K."/>
            <person name="Nakanishi T."/>
        </authorList>
    </citation>
    <scope>NUCLEOTIDE SEQUENCE [LARGE SCALE GENOMIC DNA]</scope>
</reference>
<dbReference type="GO" id="GO:0043409">
    <property type="term" value="P:negative regulation of MAPK cascade"/>
    <property type="evidence" value="ECO:0007669"/>
    <property type="project" value="TreeGrafter"/>
</dbReference>
<dbReference type="InterPro" id="IPR020422">
    <property type="entry name" value="TYR_PHOSPHATASE_DUAL_dom"/>
</dbReference>
<proteinExistence type="inferred from homology"/>
<dbReference type="SMART" id="SM00195">
    <property type="entry name" value="DSPc"/>
    <property type="match status" value="1"/>
</dbReference>
<accession>A0A401GI25</accession>
<dbReference type="GO" id="GO:0017017">
    <property type="term" value="F:MAP kinase tyrosine/serine/threonine phosphatase activity"/>
    <property type="evidence" value="ECO:0007669"/>
    <property type="project" value="TreeGrafter"/>
</dbReference>
<dbReference type="Pfam" id="PF00782">
    <property type="entry name" value="DSPc"/>
    <property type="match status" value="1"/>
</dbReference>
<dbReference type="Proteomes" id="UP000287166">
    <property type="component" value="Unassembled WGS sequence"/>
</dbReference>
<dbReference type="EMBL" id="BFAD01000004">
    <property type="protein sequence ID" value="GBE81819.1"/>
    <property type="molecule type" value="Genomic_DNA"/>
</dbReference>
<evidence type="ECO:0000256" key="4">
    <source>
        <dbReference type="ARBA" id="ARBA00022912"/>
    </source>
</evidence>
<evidence type="ECO:0000256" key="2">
    <source>
        <dbReference type="ARBA" id="ARBA00013064"/>
    </source>
</evidence>
<dbReference type="PROSITE" id="PS50056">
    <property type="entry name" value="TYR_PHOSPHATASE_2"/>
    <property type="match status" value="1"/>
</dbReference>
<keyword evidence="3" id="KW-0378">Hydrolase</keyword>
<feature type="domain" description="Tyrosine-protein phosphatase" evidence="5">
    <location>
        <begin position="43"/>
        <end position="186"/>
    </location>
</feature>
<comment type="similarity">
    <text evidence="1">Belongs to the protein-tyrosine phosphatase family. Non-receptor class dual specificity subfamily.</text>
</comment>
<dbReference type="PANTHER" id="PTHR10159">
    <property type="entry name" value="DUAL SPECIFICITY PROTEIN PHOSPHATASE"/>
    <property type="match status" value="1"/>
</dbReference>
<dbReference type="GO" id="GO:0008330">
    <property type="term" value="F:protein tyrosine/threonine phosphatase activity"/>
    <property type="evidence" value="ECO:0007669"/>
    <property type="project" value="TreeGrafter"/>
</dbReference>
<dbReference type="PANTHER" id="PTHR10159:SF511">
    <property type="entry name" value="DUAL SPECIFICITY PROTEIN PHOSPHATASE 1"/>
    <property type="match status" value="1"/>
</dbReference>
<evidence type="ECO:0000259" key="6">
    <source>
        <dbReference type="PROSITE" id="PS50056"/>
    </source>
</evidence>
<comment type="caution">
    <text evidence="7">The sequence shown here is derived from an EMBL/GenBank/DDBJ whole genome shotgun (WGS) entry which is preliminary data.</text>
</comment>
<dbReference type="GO" id="GO:0033550">
    <property type="term" value="F:MAP kinase tyrosine phosphatase activity"/>
    <property type="evidence" value="ECO:0007669"/>
    <property type="project" value="TreeGrafter"/>
</dbReference>
<evidence type="ECO:0000256" key="1">
    <source>
        <dbReference type="ARBA" id="ARBA00008601"/>
    </source>
</evidence>
<organism evidence="7 8">
    <name type="scientific">Sparassis crispa</name>
    <dbReference type="NCBI Taxonomy" id="139825"/>
    <lineage>
        <taxon>Eukaryota</taxon>
        <taxon>Fungi</taxon>
        <taxon>Dikarya</taxon>
        <taxon>Basidiomycota</taxon>
        <taxon>Agaricomycotina</taxon>
        <taxon>Agaricomycetes</taxon>
        <taxon>Polyporales</taxon>
        <taxon>Sparassidaceae</taxon>
        <taxon>Sparassis</taxon>
    </lineage>
</organism>
<dbReference type="InterPro" id="IPR016130">
    <property type="entry name" value="Tyr_Pase_AS"/>
</dbReference>
<dbReference type="SUPFAM" id="SSF52799">
    <property type="entry name" value="(Phosphotyrosine protein) phosphatases II"/>
    <property type="match status" value="1"/>
</dbReference>
<dbReference type="STRING" id="139825.A0A401GI25"/>
<dbReference type="GeneID" id="38778736"/>
<dbReference type="PRINTS" id="PR01908">
    <property type="entry name" value="ADSPHPHTASE"/>
</dbReference>
<protein>
    <recommendedName>
        <fullName evidence="2">protein-tyrosine-phosphatase</fullName>
        <ecNumber evidence="2">3.1.3.48</ecNumber>
    </recommendedName>
</protein>
<evidence type="ECO:0000256" key="3">
    <source>
        <dbReference type="ARBA" id="ARBA00022801"/>
    </source>
</evidence>